<dbReference type="EMBL" id="QYAD01000003">
    <property type="protein sequence ID" value="MBL3690355.1"/>
    <property type="molecule type" value="Genomic_DNA"/>
</dbReference>
<evidence type="ECO:0000313" key="1">
    <source>
        <dbReference type="EMBL" id="MBL3690355.1"/>
    </source>
</evidence>
<dbReference type="Proteomes" id="UP001646141">
    <property type="component" value="Unassembled WGS sequence"/>
</dbReference>
<proteinExistence type="predicted"/>
<protein>
    <submittedName>
        <fullName evidence="1">Uncharacterized protein</fullName>
    </submittedName>
</protein>
<comment type="caution">
    <text evidence="1">The sequence shown here is derived from an EMBL/GenBank/DDBJ whole genome shotgun (WGS) entry which is preliminary data.</text>
</comment>
<evidence type="ECO:0000313" key="2">
    <source>
        <dbReference type="Proteomes" id="UP001646141"/>
    </source>
</evidence>
<name>A0ABS1SQX7_9MICO</name>
<accession>A0ABS1SQX7</accession>
<gene>
    <name evidence="1" type="ORF">D3226_10335</name>
</gene>
<keyword evidence="2" id="KW-1185">Reference proteome</keyword>
<sequence>MAFTVRFEELLVRLIKFNDRRAFGHMMPFRRILQEEAEPFLAPFGATYRVLETGRIATANLEDEPCFQEPSLC</sequence>
<reference evidence="1 2" key="1">
    <citation type="submission" date="2018-09" db="EMBL/GenBank/DDBJ databases">
        <title>Comparative genomics of Leucobacter spp.</title>
        <authorList>
            <person name="Reis A.C."/>
            <person name="Kolvenbach B.A."/>
            <person name="Corvini P.F.X."/>
            <person name="Nunes O.C."/>
        </authorList>
    </citation>
    <scope>NUCLEOTIDE SEQUENCE [LARGE SCALE GENOMIC DNA]</scope>
    <source>
        <strain evidence="1 2">L-1</strain>
    </source>
</reference>
<organism evidence="1 2">
    <name type="scientific">Leucobacter chromiireducens subsp. chromiireducens</name>
    <dbReference type="NCBI Taxonomy" id="660067"/>
    <lineage>
        <taxon>Bacteria</taxon>
        <taxon>Bacillati</taxon>
        <taxon>Actinomycetota</taxon>
        <taxon>Actinomycetes</taxon>
        <taxon>Micrococcales</taxon>
        <taxon>Microbacteriaceae</taxon>
        <taxon>Leucobacter</taxon>
    </lineage>
</organism>